<keyword evidence="2" id="KW-0223">Dioxygenase</keyword>
<evidence type="ECO:0000259" key="4">
    <source>
        <dbReference type="PROSITE" id="PS51393"/>
    </source>
</evidence>
<feature type="domain" description="Lipoxygenase" evidence="4">
    <location>
        <begin position="1"/>
        <end position="240"/>
    </location>
</feature>
<dbReference type="Proteomes" id="UP000824469">
    <property type="component" value="Unassembled WGS sequence"/>
</dbReference>
<dbReference type="PANTHER" id="PTHR11771">
    <property type="entry name" value="LIPOXYGENASE"/>
    <property type="match status" value="1"/>
</dbReference>
<accession>A0AA38BZ09</accession>
<dbReference type="GO" id="GO:0046872">
    <property type="term" value="F:metal ion binding"/>
    <property type="evidence" value="ECO:0007669"/>
    <property type="project" value="UniProtKB-KW"/>
</dbReference>
<dbReference type="GO" id="GO:0016702">
    <property type="term" value="F:oxidoreductase activity, acting on single donors with incorporation of molecular oxygen, incorporation of two atoms of oxygen"/>
    <property type="evidence" value="ECO:0007669"/>
    <property type="project" value="InterPro"/>
</dbReference>
<keyword evidence="6" id="KW-1185">Reference proteome</keyword>
<organism evidence="5 6">
    <name type="scientific">Taxus chinensis</name>
    <name type="common">Chinese yew</name>
    <name type="synonym">Taxus wallichiana var. chinensis</name>
    <dbReference type="NCBI Taxonomy" id="29808"/>
    <lineage>
        <taxon>Eukaryota</taxon>
        <taxon>Viridiplantae</taxon>
        <taxon>Streptophyta</taxon>
        <taxon>Embryophyta</taxon>
        <taxon>Tracheophyta</taxon>
        <taxon>Spermatophyta</taxon>
        <taxon>Pinopsida</taxon>
        <taxon>Pinidae</taxon>
        <taxon>Conifers II</taxon>
        <taxon>Cupressales</taxon>
        <taxon>Taxaceae</taxon>
        <taxon>Taxus</taxon>
    </lineage>
</organism>
<dbReference type="Gene3D" id="1.20.245.10">
    <property type="entry name" value="Lipoxygenase-1, Domain 5"/>
    <property type="match status" value="1"/>
</dbReference>
<dbReference type="InterPro" id="IPR000907">
    <property type="entry name" value="LipOase"/>
</dbReference>
<keyword evidence="3" id="KW-0560">Oxidoreductase</keyword>
<evidence type="ECO:0000256" key="1">
    <source>
        <dbReference type="ARBA" id="ARBA00022723"/>
    </source>
</evidence>
<dbReference type="AlphaFoldDB" id="A0AA38BZ09"/>
<dbReference type="OMA" id="SWWHELL"/>
<dbReference type="SUPFAM" id="SSF48484">
    <property type="entry name" value="Lipoxigenase"/>
    <property type="match status" value="1"/>
</dbReference>
<feature type="non-terminal residue" evidence="5">
    <location>
        <position position="1"/>
    </location>
</feature>
<name>A0AA38BZ09_TAXCH</name>
<dbReference type="InterPro" id="IPR036226">
    <property type="entry name" value="LipOase_C_sf"/>
</dbReference>
<evidence type="ECO:0000313" key="5">
    <source>
        <dbReference type="EMBL" id="KAH9291410.1"/>
    </source>
</evidence>
<evidence type="ECO:0000313" key="6">
    <source>
        <dbReference type="Proteomes" id="UP000824469"/>
    </source>
</evidence>
<evidence type="ECO:0000256" key="3">
    <source>
        <dbReference type="ARBA" id="ARBA00023002"/>
    </source>
</evidence>
<dbReference type="InterPro" id="IPR013819">
    <property type="entry name" value="LipOase_C"/>
</dbReference>
<gene>
    <name evidence="5" type="ORF">KI387_043400</name>
</gene>
<comment type="caution">
    <text evidence="5">The sequence shown here is derived from an EMBL/GenBank/DDBJ whole genome shotgun (WGS) entry which is preliminary data.</text>
</comment>
<evidence type="ECO:0000256" key="2">
    <source>
        <dbReference type="ARBA" id="ARBA00022964"/>
    </source>
</evidence>
<dbReference type="EMBL" id="JAHRHJ020003633">
    <property type="protein sequence ID" value="KAH9291410.1"/>
    <property type="molecule type" value="Genomic_DNA"/>
</dbReference>
<keyword evidence="1" id="KW-0479">Metal-binding</keyword>
<dbReference type="Pfam" id="PF00305">
    <property type="entry name" value="Lipoxygenase"/>
    <property type="match status" value="1"/>
</dbReference>
<dbReference type="PROSITE" id="PS51393">
    <property type="entry name" value="LIPOXYGENASE_3"/>
    <property type="match status" value="1"/>
</dbReference>
<proteinExistence type="predicted"/>
<sequence length="240" mass="26840">TDPYAVDGLEIWSALKQWVSDSNMSLYYKSDDSIKRDKEVQAWWTEIVNVGHADLKNESGWYQMESVEEAVEAITTIIWIASAHHAAVNFGQYAYGGYMPNLPTVSRRLIPEKHSFEHAQMLKDPEAFMLSNVSNPTQATTVMAVLELLSKHSTDEVYLGQVKGSTPEWTDDEGIEEAFKRFSSSLVSVENNVTERNKNPVLKNRYGPSQVPYTLLYPSTSDLSKEGGLTGRGIPNSVSI</sequence>
<protein>
    <recommendedName>
        <fullName evidence="4">Lipoxygenase domain-containing protein</fullName>
    </recommendedName>
</protein>
<dbReference type="GO" id="GO:0034440">
    <property type="term" value="P:lipid oxidation"/>
    <property type="evidence" value="ECO:0007669"/>
    <property type="project" value="InterPro"/>
</dbReference>
<reference evidence="5 6" key="1">
    <citation type="journal article" date="2021" name="Nat. Plants">
        <title>The Taxus genome provides insights into paclitaxel biosynthesis.</title>
        <authorList>
            <person name="Xiong X."/>
            <person name="Gou J."/>
            <person name="Liao Q."/>
            <person name="Li Y."/>
            <person name="Zhou Q."/>
            <person name="Bi G."/>
            <person name="Li C."/>
            <person name="Du R."/>
            <person name="Wang X."/>
            <person name="Sun T."/>
            <person name="Guo L."/>
            <person name="Liang H."/>
            <person name="Lu P."/>
            <person name="Wu Y."/>
            <person name="Zhang Z."/>
            <person name="Ro D.K."/>
            <person name="Shang Y."/>
            <person name="Huang S."/>
            <person name="Yan J."/>
        </authorList>
    </citation>
    <scope>NUCLEOTIDE SEQUENCE [LARGE SCALE GENOMIC DNA]</scope>
    <source>
        <strain evidence="5">Ta-2019</strain>
    </source>
</reference>